<dbReference type="AlphaFoldDB" id="A0A8D9LSW8"/>
<evidence type="ECO:0000313" key="2">
    <source>
        <dbReference type="Proteomes" id="UP000694005"/>
    </source>
</evidence>
<gene>
    <name evidence="1" type="ORF">BRAPAZ1V2_A03P69090.2</name>
</gene>
<accession>A0A8D9LSW8</accession>
<name>A0A8D9LSW8_BRACM</name>
<protein>
    <submittedName>
        <fullName evidence="1">Uncharacterized protein</fullName>
    </submittedName>
</protein>
<dbReference type="EMBL" id="LS974619">
    <property type="protein sequence ID" value="CAG7885566.1"/>
    <property type="molecule type" value="Genomic_DNA"/>
</dbReference>
<sequence>LQESQLSTLYHVQVSSHLKYNTHQSLICQTQITEICQEIQKCPLLIDNIDVYLIYCHSDKNTNQIVCDFTMTVVVRKALVLIIQMANNLLMRNHR</sequence>
<feature type="non-terminal residue" evidence="1">
    <location>
        <position position="95"/>
    </location>
</feature>
<reference evidence="1 2" key="1">
    <citation type="submission" date="2021-07" db="EMBL/GenBank/DDBJ databases">
        <authorList>
            <consortium name="Genoscope - CEA"/>
            <person name="William W."/>
        </authorList>
    </citation>
    <scope>NUCLEOTIDE SEQUENCE [LARGE SCALE GENOMIC DNA]</scope>
</reference>
<organism evidence="1 2">
    <name type="scientific">Brassica campestris</name>
    <name type="common">Field mustard</name>
    <dbReference type="NCBI Taxonomy" id="3711"/>
    <lineage>
        <taxon>Eukaryota</taxon>
        <taxon>Viridiplantae</taxon>
        <taxon>Streptophyta</taxon>
        <taxon>Embryophyta</taxon>
        <taxon>Tracheophyta</taxon>
        <taxon>Spermatophyta</taxon>
        <taxon>Magnoliopsida</taxon>
        <taxon>eudicotyledons</taxon>
        <taxon>Gunneridae</taxon>
        <taxon>Pentapetalae</taxon>
        <taxon>rosids</taxon>
        <taxon>malvids</taxon>
        <taxon>Brassicales</taxon>
        <taxon>Brassicaceae</taxon>
        <taxon>Brassiceae</taxon>
        <taxon>Brassica</taxon>
    </lineage>
</organism>
<dbReference type="Proteomes" id="UP000694005">
    <property type="component" value="Chromosome A03"/>
</dbReference>
<proteinExistence type="predicted"/>
<evidence type="ECO:0000313" key="1">
    <source>
        <dbReference type="EMBL" id="CAG7885566.1"/>
    </source>
</evidence>